<dbReference type="Proteomes" id="UP000324585">
    <property type="component" value="Unassembled WGS sequence"/>
</dbReference>
<protein>
    <recommendedName>
        <fullName evidence="2">Probable ATP-dependent transporter ycf16</fullName>
    </recommendedName>
</protein>
<dbReference type="PROSITE" id="PS50893">
    <property type="entry name" value="ABC_TRANSPORTER_2"/>
    <property type="match status" value="1"/>
</dbReference>
<dbReference type="InterPro" id="IPR003439">
    <property type="entry name" value="ABC_transporter-like_ATP-bd"/>
</dbReference>
<feature type="transmembrane region" description="Helical" evidence="9">
    <location>
        <begin position="41"/>
        <end position="65"/>
    </location>
</feature>
<feature type="domain" description="ABC transmembrane type-1" evidence="11">
    <location>
        <begin position="172"/>
        <end position="453"/>
    </location>
</feature>
<keyword evidence="8 9" id="KW-0472">Membrane</keyword>
<evidence type="ECO:0000259" key="11">
    <source>
        <dbReference type="PROSITE" id="PS50929"/>
    </source>
</evidence>
<evidence type="ECO:0000256" key="6">
    <source>
        <dbReference type="ARBA" id="ARBA00022840"/>
    </source>
</evidence>
<dbReference type="PROSITE" id="PS00211">
    <property type="entry name" value="ABC_TRANSPORTER_1"/>
    <property type="match status" value="1"/>
</dbReference>
<dbReference type="PANTHER" id="PTHR11384:SF59">
    <property type="entry name" value="LYSOSOMAL COBALAMIN TRANSPORTER ABCD4"/>
    <property type="match status" value="1"/>
</dbReference>
<dbReference type="SMART" id="SM00382">
    <property type="entry name" value="AAA"/>
    <property type="match status" value="1"/>
</dbReference>
<keyword evidence="5" id="KW-0547">Nucleotide-binding</keyword>
<dbReference type="AlphaFoldDB" id="A0A5J4Z0H5"/>
<feature type="transmembrane region" description="Helical" evidence="9">
    <location>
        <begin position="169"/>
        <end position="189"/>
    </location>
</feature>
<feature type="transmembrane region" description="Helical" evidence="9">
    <location>
        <begin position="209"/>
        <end position="228"/>
    </location>
</feature>
<dbReference type="InterPro" id="IPR003593">
    <property type="entry name" value="AAA+_ATPase"/>
</dbReference>
<dbReference type="InterPro" id="IPR017871">
    <property type="entry name" value="ABC_transporter-like_CS"/>
</dbReference>
<name>A0A5J4Z0H5_PORPP</name>
<dbReference type="Pfam" id="PF00005">
    <property type="entry name" value="ABC_tran"/>
    <property type="match status" value="1"/>
</dbReference>
<evidence type="ECO:0000256" key="7">
    <source>
        <dbReference type="ARBA" id="ARBA00022989"/>
    </source>
</evidence>
<evidence type="ECO:0000256" key="4">
    <source>
        <dbReference type="ARBA" id="ARBA00022692"/>
    </source>
</evidence>
<comment type="caution">
    <text evidence="12">The sequence shown here is derived from an EMBL/GenBank/DDBJ whole genome shotgun (WGS) entry which is preliminary data.</text>
</comment>
<dbReference type="GO" id="GO:0016887">
    <property type="term" value="F:ATP hydrolysis activity"/>
    <property type="evidence" value="ECO:0007669"/>
    <property type="project" value="InterPro"/>
</dbReference>
<dbReference type="CDD" id="cd03223">
    <property type="entry name" value="ABCD_peroxisomal_ALDP"/>
    <property type="match status" value="1"/>
</dbReference>
<feature type="domain" description="ABC transporter" evidence="10">
    <location>
        <begin position="516"/>
        <end position="739"/>
    </location>
</feature>
<sequence>MQLEYEGWGKEESAEGEAEGLIEERAAHGLRGSGNAFIRGIMVPAMAVAFVVPGISGSGTLLHAWRGHAGTERRRTVERFGAVGRGRKCTSWGHSHGMWDAHSRRCRQAVLMSAGGSGNGRVENVVVEGDQDETTKLSELRTDIRRVGGLFLTLAKPYWKQDPSAKWQMARVVALAALQAGVSVGFSYVGRDFWNALSTKNVEQFQQEAALFFGLLVIGTPVAVLYAYSRDMLSLSWRQWLTESTLMDYFKDRNYYKIEAYSTVDNPDQRITEDLDAFTRTSLLLFLTVLTSIVDLICFSGILLSIYPPLFAVIIGYAGFGTITTASIGKDLVNINFRQLQKEADLRYALVRVRENAESVAFYGGEDRELGLIRTRLQAAVENFGLVIKKQRNLEFFTVGYKYLIQVLPALVTAPLFFEGKVGLGVVNQSFSAFNHILNDLSIIVNKFEQISRFGAGIDRLGEFVEELELEITESTKTVVASTGREDEDSQRAATEVGEDRQDSLSVSFLDDFSGLVLRNVTLVTPDETRRKLSHNVSLSLEQGKRLLIVGPSGTGKSSLLRAVAGLWTSGQGEIIRPSTEQTFFLPQKPYCTLGTLREQLLYPMAVDLKKASQSDAILLETLKLVDLASLPERMGGLDSVRDWSDILSLGEQQRLAFARLILNKPKMAILDEASSALDLKAEERLYDFLFSSGVTYVSVGHRPSLVRYHDTILRLGATGWSVEQIDNARREAVVMAQL</sequence>
<dbReference type="InterPro" id="IPR011527">
    <property type="entry name" value="ABC1_TM_dom"/>
</dbReference>
<dbReference type="InterPro" id="IPR027417">
    <property type="entry name" value="P-loop_NTPase"/>
</dbReference>
<dbReference type="PROSITE" id="PS50929">
    <property type="entry name" value="ABC_TM1F"/>
    <property type="match status" value="1"/>
</dbReference>
<evidence type="ECO:0000313" key="13">
    <source>
        <dbReference type="Proteomes" id="UP000324585"/>
    </source>
</evidence>
<feature type="transmembrane region" description="Helical" evidence="9">
    <location>
        <begin position="283"/>
        <end position="304"/>
    </location>
</feature>
<reference evidence="13" key="1">
    <citation type="journal article" date="2019" name="Nat. Commun.">
        <title>Expansion of phycobilisome linker gene families in mesophilic red algae.</title>
        <authorList>
            <person name="Lee J."/>
            <person name="Kim D."/>
            <person name="Bhattacharya D."/>
            <person name="Yoon H.S."/>
        </authorList>
    </citation>
    <scope>NUCLEOTIDE SEQUENCE [LARGE SCALE GENOMIC DNA]</scope>
    <source>
        <strain evidence="13">CCMP 1328</strain>
    </source>
</reference>
<evidence type="ECO:0000256" key="8">
    <source>
        <dbReference type="ARBA" id="ARBA00023136"/>
    </source>
</evidence>
<gene>
    <name evidence="12" type="ORF">FVE85_0577</name>
</gene>
<dbReference type="PANTHER" id="PTHR11384">
    <property type="entry name" value="ATP-BINDING CASSETTE, SUB-FAMILY D MEMBER"/>
    <property type="match status" value="1"/>
</dbReference>
<dbReference type="SUPFAM" id="SSF90123">
    <property type="entry name" value="ABC transporter transmembrane region"/>
    <property type="match status" value="1"/>
</dbReference>
<evidence type="ECO:0000256" key="2">
    <source>
        <dbReference type="ARBA" id="ARBA00014334"/>
    </source>
</evidence>
<dbReference type="OrthoDB" id="422637at2759"/>
<keyword evidence="7 9" id="KW-1133">Transmembrane helix</keyword>
<organism evidence="12 13">
    <name type="scientific">Porphyridium purpureum</name>
    <name type="common">Red alga</name>
    <name type="synonym">Porphyridium cruentum</name>
    <dbReference type="NCBI Taxonomy" id="35688"/>
    <lineage>
        <taxon>Eukaryota</taxon>
        <taxon>Rhodophyta</taxon>
        <taxon>Bangiophyceae</taxon>
        <taxon>Porphyridiales</taxon>
        <taxon>Porphyridiaceae</taxon>
        <taxon>Porphyridium</taxon>
    </lineage>
</organism>
<dbReference type="GO" id="GO:0016020">
    <property type="term" value="C:membrane"/>
    <property type="evidence" value="ECO:0007669"/>
    <property type="project" value="InterPro"/>
</dbReference>
<feature type="transmembrane region" description="Helical" evidence="9">
    <location>
        <begin position="310"/>
        <end position="329"/>
    </location>
</feature>
<dbReference type="GO" id="GO:0005524">
    <property type="term" value="F:ATP binding"/>
    <property type="evidence" value="ECO:0007669"/>
    <property type="project" value="UniProtKB-KW"/>
</dbReference>
<dbReference type="Gene3D" id="3.40.50.300">
    <property type="entry name" value="P-loop containing nucleotide triphosphate hydrolases"/>
    <property type="match status" value="1"/>
</dbReference>
<dbReference type="OMA" id="KQFHDME"/>
<dbReference type="EMBL" id="VRMN01000002">
    <property type="protein sequence ID" value="KAA8496848.1"/>
    <property type="molecule type" value="Genomic_DNA"/>
</dbReference>
<keyword evidence="13" id="KW-1185">Reference proteome</keyword>
<dbReference type="InterPro" id="IPR036640">
    <property type="entry name" value="ABC1_TM_sf"/>
</dbReference>
<dbReference type="GO" id="GO:0140359">
    <property type="term" value="F:ABC-type transporter activity"/>
    <property type="evidence" value="ECO:0007669"/>
    <property type="project" value="InterPro"/>
</dbReference>
<comment type="similarity">
    <text evidence="1">Belongs to the ABC transporter superfamily. ABCD family. Peroxisomal fatty acyl CoA transporter (TC 3.A.1.203) subfamily.</text>
</comment>
<keyword evidence="4 9" id="KW-0812">Transmembrane</keyword>
<evidence type="ECO:0000313" key="12">
    <source>
        <dbReference type="EMBL" id="KAA8496848.1"/>
    </source>
</evidence>
<evidence type="ECO:0000256" key="5">
    <source>
        <dbReference type="ARBA" id="ARBA00022741"/>
    </source>
</evidence>
<accession>A0A5J4Z0H5</accession>
<evidence type="ECO:0000259" key="10">
    <source>
        <dbReference type="PROSITE" id="PS50893"/>
    </source>
</evidence>
<evidence type="ECO:0000256" key="9">
    <source>
        <dbReference type="SAM" id="Phobius"/>
    </source>
</evidence>
<keyword evidence="6" id="KW-0067">ATP-binding</keyword>
<proteinExistence type="inferred from homology"/>
<keyword evidence="3" id="KW-0813">Transport</keyword>
<evidence type="ECO:0000256" key="3">
    <source>
        <dbReference type="ARBA" id="ARBA00022448"/>
    </source>
</evidence>
<dbReference type="Gene3D" id="1.20.1560.10">
    <property type="entry name" value="ABC transporter type 1, transmembrane domain"/>
    <property type="match status" value="1"/>
</dbReference>
<dbReference type="SUPFAM" id="SSF52540">
    <property type="entry name" value="P-loop containing nucleoside triphosphate hydrolases"/>
    <property type="match status" value="1"/>
</dbReference>
<evidence type="ECO:0000256" key="1">
    <source>
        <dbReference type="ARBA" id="ARBA00008575"/>
    </source>
</evidence>
<dbReference type="Pfam" id="PF06472">
    <property type="entry name" value="ABC_membrane_2"/>
    <property type="match status" value="1"/>
</dbReference>
<dbReference type="InterPro" id="IPR050835">
    <property type="entry name" value="ABC_transporter_sub-D"/>
</dbReference>